<name>A0A059XYH1_9BACT</name>
<dbReference type="InterPro" id="IPR020892">
    <property type="entry name" value="Cyclophilin-type_PPIase_CS"/>
</dbReference>
<dbReference type="Proteomes" id="UP000027059">
    <property type="component" value="Chromosome"/>
</dbReference>
<evidence type="ECO:0000256" key="4">
    <source>
        <dbReference type="ARBA" id="ARBA00022490"/>
    </source>
</evidence>
<dbReference type="FunFam" id="2.40.100.10:FF:000028">
    <property type="entry name" value="Peptidyl-prolyl cis-trans isomerase"/>
    <property type="match status" value="1"/>
</dbReference>
<dbReference type="GO" id="GO:0005737">
    <property type="term" value="C:cytoplasm"/>
    <property type="evidence" value="ECO:0007669"/>
    <property type="project" value="UniProtKB-SubCell"/>
</dbReference>
<dbReference type="Gene3D" id="2.40.100.10">
    <property type="entry name" value="Cyclophilin-like"/>
    <property type="match status" value="1"/>
</dbReference>
<dbReference type="GO" id="GO:0006457">
    <property type="term" value="P:protein folding"/>
    <property type="evidence" value="ECO:0007669"/>
    <property type="project" value="InterPro"/>
</dbReference>
<dbReference type="PANTHER" id="PTHR45625:SF4">
    <property type="entry name" value="PEPTIDYLPROLYL ISOMERASE DOMAIN AND WD REPEAT-CONTAINING PROTEIN 1"/>
    <property type="match status" value="1"/>
</dbReference>
<dbReference type="InterPro" id="IPR002130">
    <property type="entry name" value="Cyclophilin-type_PPIase_dom"/>
</dbReference>
<evidence type="ECO:0000256" key="2">
    <source>
        <dbReference type="ARBA" id="ARBA00004496"/>
    </source>
</evidence>
<dbReference type="PROSITE" id="PS50072">
    <property type="entry name" value="CSA_PPIASE_2"/>
    <property type="match status" value="1"/>
</dbReference>
<sequence length="218" mass="23631">MLCLEKKRTVMVLASVCLFFLGFIGIPLTGGMTLANADETAKPTLPPGEYAEFDTSMGTIICQLFPQSAPHTVENFVGLAEGTKDFQDPQSGKMVKRPFYDGLVFHRVIKNFMIQGGDPLGNGTGGPGYQFDDEIDASRDFSHKGVLAMANAGPNTNGSQFFITVAPAPWLNGNYSIFGQVVSGQSVADKISEVATDRRDRPQTPVVIQHVKIFRVNP</sequence>
<dbReference type="PANTHER" id="PTHR45625">
    <property type="entry name" value="PEPTIDYL-PROLYL CIS-TRANS ISOMERASE-RELATED"/>
    <property type="match status" value="1"/>
</dbReference>
<evidence type="ECO:0000256" key="3">
    <source>
        <dbReference type="ARBA" id="ARBA00007365"/>
    </source>
</evidence>
<dbReference type="EMBL" id="CP007243">
    <property type="protein sequence ID" value="AIA30321.1"/>
    <property type="molecule type" value="Genomic_DNA"/>
</dbReference>
<reference evidence="10" key="1">
    <citation type="submission" date="2014-02" db="EMBL/GenBank/DDBJ databases">
        <title>Complete genome sequence and comparative genomic analysis of the nitrogen-fixing bacterium Leptospirillum ferriphilum YSK.</title>
        <authorList>
            <person name="Guo X."/>
            <person name="Yin H."/>
            <person name="Liang Y."/>
            <person name="Hu Q."/>
            <person name="Ma L."/>
            <person name="Xiao Y."/>
            <person name="Zhang X."/>
            <person name="Qiu G."/>
            <person name="Liu X."/>
        </authorList>
    </citation>
    <scope>NUCLEOTIDE SEQUENCE [LARGE SCALE GENOMIC DNA]</scope>
    <source>
        <strain evidence="10">YSK</strain>
    </source>
</reference>
<keyword evidence="4" id="KW-0963">Cytoplasm</keyword>
<evidence type="ECO:0000256" key="1">
    <source>
        <dbReference type="ARBA" id="ARBA00002388"/>
    </source>
</evidence>
<evidence type="ECO:0000313" key="10">
    <source>
        <dbReference type="Proteomes" id="UP000027059"/>
    </source>
</evidence>
<comment type="catalytic activity">
    <reaction evidence="7">
        <text>[protein]-peptidylproline (omega=180) = [protein]-peptidylproline (omega=0)</text>
        <dbReference type="Rhea" id="RHEA:16237"/>
        <dbReference type="Rhea" id="RHEA-COMP:10747"/>
        <dbReference type="Rhea" id="RHEA-COMP:10748"/>
        <dbReference type="ChEBI" id="CHEBI:83833"/>
        <dbReference type="ChEBI" id="CHEBI:83834"/>
        <dbReference type="EC" id="5.2.1.8"/>
    </reaction>
</comment>
<keyword evidence="5 7" id="KW-0697">Rotamase</keyword>
<comment type="similarity">
    <text evidence="3 7">Belongs to the cyclophilin-type PPIase family.</text>
</comment>
<comment type="function">
    <text evidence="1 7">PPIases accelerate the folding of proteins. It catalyzes the cis-trans isomerization of proline imidic peptide bonds in oligopeptides.</text>
</comment>
<feature type="domain" description="PPIase cyclophilin-type" evidence="8">
    <location>
        <begin position="54"/>
        <end position="213"/>
    </location>
</feature>
<dbReference type="HOGENOM" id="CLU_012062_16_3_0"/>
<accession>A0A059XYH1</accession>
<evidence type="ECO:0000256" key="7">
    <source>
        <dbReference type="RuleBase" id="RU363019"/>
    </source>
</evidence>
<dbReference type="Pfam" id="PF00160">
    <property type="entry name" value="Pro_isomerase"/>
    <property type="match status" value="1"/>
</dbReference>
<keyword evidence="10" id="KW-1185">Reference proteome</keyword>
<dbReference type="AlphaFoldDB" id="A0A059XYH1"/>
<gene>
    <name evidence="9" type="ORF">Y981_04705</name>
</gene>
<dbReference type="InterPro" id="IPR044666">
    <property type="entry name" value="Cyclophilin_A-like"/>
</dbReference>
<dbReference type="SUPFAM" id="SSF50891">
    <property type="entry name" value="Cyclophilin-like"/>
    <property type="match status" value="1"/>
</dbReference>
<reference evidence="9 10" key="2">
    <citation type="journal article" date="2015" name="Biomed. Res. Int.">
        <title>Effects of Arsenite Resistance on the Growth and Functional Gene Expression of Leptospirillum ferriphilum and Acidithiobacillus thiooxidans in Pure Culture and Coculture.</title>
        <authorList>
            <person name="Jiang H."/>
            <person name="Liang Y."/>
            <person name="Yin H."/>
            <person name="Xiao Y."/>
            <person name="Guo X."/>
            <person name="Xu Y."/>
            <person name="Hu Q."/>
            <person name="Liu H."/>
            <person name="Liu X."/>
        </authorList>
    </citation>
    <scope>NUCLEOTIDE SEQUENCE [LARGE SCALE GENOMIC DNA]</scope>
    <source>
        <strain evidence="9 10">YSK</strain>
    </source>
</reference>
<proteinExistence type="inferred from homology"/>
<dbReference type="PRINTS" id="PR00153">
    <property type="entry name" value="CSAPPISMRASE"/>
</dbReference>
<dbReference type="EC" id="5.2.1.8" evidence="7"/>
<dbReference type="GO" id="GO:0003755">
    <property type="term" value="F:peptidyl-prolyl cis-trans isomerase activity"/>
    <property type="evidence" value="ECO:0007669"/>
    <property type="project" value="UniProtKB-UniRule"/>
</dbReference>
<dbReference type="KEGG" id="lfp:Y981_04705"/>
<evidence type="ECO:0000313" key="9">
    <source>
        <dbReference type="EMBL" id="AIA30321.1"/>
    </source>
</evidence>
<dbReference type="CDD" id="cd00317">
    <property type="entry name" value="cyclophilin"/>
    <property type="match status" value="1"/>
</dbReference>
<organism evidence="9 10">
    <name type="scientific">Leptospirillum ferriphilum YSK</name>
    <dbReference type="NCBI Taxonomy" id="1441628"/>
    <lineage>
        <taxon>Bacteria</taxon>
        <taxon>Pseudomonadati</taxon>
        <taxon>Nitrospirota</taxon>
        <taxon>Nitrospiria</taxon>
        <taxon>Nitrospirales</taxon>
        <taxon>Nitrospiraceae</taxon>
        <taxon>Leptospirillum</taxon>
    </lineage>
</organism>
<keyword evidence="6 7" id="KW-0413">Isomerase</keyword>
<protein>
    <recommendedName>
        <fullName evidence="7">Peptidyl-prolyl cis-trans isomerase</fullName>
        <shortName evidence="7">PPIase</shortName>
        <ecNumber evidence="7">5.2.1.8</ecNumber>
    </recommendedName>
</protein>
<evidence type="ECO:0000256" key="5">
    <source>
        <dbReference type="ARBA" id="ARBA00023110"/>
    </source>
</evidence>
<dbReference type="PROSITE" id="PS00170">
    <property type="entry name" value="CSA_PPIASE_1"/>
    <property type="match status" value="1"/>
</dbReference>
<evidence type="ECO:0000259" key="8">
    <source>
        <dbReference type="PROSITE" id="PS50072"/>
    </source>
</evidence>
<evidence type="ECO:0000256" key="6">
    <source>
        <dbReference type="ARBA" id="ARBA00023235"/>
    </source>
</evidence>
<comment type="subcellular location">
    <subcellularLocation>
        <location evidence="2">Cytoplasm</location>
    </subcellularLocation>
</comment>
<dbReference type="InterPro" id="IPR029000">
    <property type="entry name" value="Cyclophilin-like_dom_sf"/>
</dbReference>